<sequence length="245" mass="25620">MKKIQSLVGMSALVFSLAACSTVSESMGSPELTPIQNPQRITGLVPVSTPLPAALPQDQSPNSLWRTGARSFFKDQRASTIGDILTVEIDITDTASLSNSTSTSRTGNQSASIDGLFGLEAPLERALPGAGSLGTGLGASSDTSSQGIGSVNRQENISLTVAAVITDVLPNGNFVIAGSQEVKVNAEVRELIVSGIIRPADISANNTIAHTQMAEARISYGGRGDLSVIQRPRYGQRVAERILPF</sequence>
<dbReference type="PANTHER" id="PTHR34933">
    <property type="entry name" value="FLAGELLAR L-RING PROTEIN"/>
    <property type="match status" value="1"/>
</dbReference>
<dbReference type="PRINTS" id="PR01008">
    <property type="entry name" value="FLGLRINGFLGH"/>
</dbReference>
<dbReference type="Proteomes" id="UP001596303">
    <property type="component" value="Unassembled WGS sequence"/>
</dbReference>
<dbReference type="PANTHER" id="PTHR34933:SF1">
    <property type="entry name" value="FLAGELLAR L-RING PROTEIN"/>
    <property type="match status" value="1"/>
</dbReference>
<evidence type="ECO:0000256" key="5">
    <source>
        <dbReference type="ARBA" id="ARBA00023143"/>
    </source>
</evidence>
<keyword evidence="5 7" id="KW-0975">Bacterial flagellum</keyword>
<name>A0ABW1S6B7_9PROT</name>
<comment type="subunit">
    <text evidence="7">The basal body constitutes a major portion of the flagellar organelle and consists of four rings (L,P,S, and M) mounted on a central rod.</text>
</comment>
<comment type="caution">
    <text evidence="9">The sequence shown here is derived from an EMBL/GenBank/DDBJ whole genome shotgun (WGS) entry which is preliminary data.</text>
</comment>
<reference evidence="10" key="1">
    <citation type="journal article" date="2019" name="Int. J. Syst. Evol. Microbiol.">
        <title>The Global Catalogue of Microorganisms (GCM) 10K type strain sequencing project: providing services to taxonomists for standard genome sequencing and annotation.</title>
        <authorList>
            <consortium name="The Broad Institute Genomics Platform"/>
            <consortium name="The Broad Institute Genome Sequencing Center for Infectious Disease"/>
            <person name="Wu L."/>
            <person name="Ma J."/>
        </authorList>
    </citation>
    <scope>NUCLEOTIDE SEQUENCE [LARGE SCALE GENOMIC DNA]</scope>
    <source>
        <strain evidence="10">CGMCC-1.15741</strain>
    </source>
</reference>
<accession>A0ABW1S6B7</accession>
<dbReference type="HAMAP" id="MF_00415">
    <property type="entry name" value="FlgH"/>
    <property type="match status" value="1"/>
</dbReference>
<keyword evidence="6 7" id="KW-0998">Cell outer membrane</keyword>
<evidence type="ECO:0000256" key="2">
    <source>
        <dbReference type="ARBA" id="ARBA00006929"/>
    </source>
</evidence>
<comment type="similarity">
    <text evidence="2 7">Belongs to the FlgH family.</text>
</comment>
<dbReference type="NCBIfam" id="NF001305">
    <property type="entry name" value="PRK00249.1-5"/>
    <property type="match status" value="1"/>
</dbReference>
<feature type="signal peptide" evidence="8">
    <location>
        <begin position="1"/>
        <end position="21"/>
    </location>
</feature>
<dbReference type="EMBL" id="JBHSSW010000003">
    <property type="protein sequence ID" value="MFC6196789.1"/>
    <property type="molecule type" value="Genomic_DNA"/>
</dbReference>
<organism evidence="9 10">
    <name type="scientific">Ponticaulis profundi</name>
    <dbReference type="NCBI Taxonomy" id="2665222"/>
    <lineage>
        <taxon>Bacteria</taxon>
        <taxon>Pseudomonadati</taxon>
        <taxon>Pseudomonadota</taxon>
        <taxon>Alphaproteobacteria</taxon>
        <taxon>Hyphomonadales</taxon>
        <taxon>Hyphomonadaceae</taxon>
        <taxon>Ponticaulis</taxon>
    </lineage>
</organism>
<keyword evidence="9" id="KW-0966">Cell projection</keyword>
<proteinExistence type="inferred from homology"/>
<comment type="function">
    <text evidence="1 7">Assembles around the rod to form the L-ring and probably protects the motor/basal body from shearing forces during rotation.</text>
</comment>
<evidence type="ECO:0000256" key="8">
    <source>
        <dbReference type="SAM" id="SignalP"/>
    </source>
</evidence>
<keyword evidence="4 7" id="KW-0472">Membrane</keyword>
<evidence type="ECO:0000256" key="4">
    <source>
        <dbReference type="ARBA" id="ARBA00023136"/>
    </source>
</evidence>
<evidence type="ECO:0000256" key="3">
    <source>
        <dbReference type="ARBA" id="ARBA00022729"/>
    </source>
</evidence>
<keyword evidence="3 7" id="KW-0732">Signal</keyword>
<evidence type="ECO:0000256" key="6">
    <source>
        <dbReference type="ARBA" id="ARBA00023237"/>
    </source>
</evidence>
<gene>
    <name evidence="7 9" type="primary">flgH</name>
    <name evidence="9" type="ORF">ACFQDM_01790</name>
</gene>
<dbReference type="Pfam" id="PF02107">
    <property type="entry name" value="FlgH"/>
    <property type="match status" value="1"/>
</dbReference>
<feature type="chain" id="PRO_5046950679" description="Flagellar L-ring protein" evidence="8">
    <location>
        <begin position="22"/>
        <end position="245"/>
    </location>
</feature>
<protein>
    <recommendedName>
        <fullName evidence="7">Flagellar L-ring protein</fullName>
    </recommendedName>
    <alternativeName>
        <fullName evidence="7">Basal body L-ring protein</fullName>
    </alternativeName>
</protein>
<keyword evidence="7" id="KW-0449">Lipoprotein</keyword>
<dbReference type="InterPro" id="IPR000527">
    <property type="entry name" value="Flag_Lring"/>
</dbReference>
<evidence type="ECO:0000256" key="1">
    <source>
        <dbReference type="ARBA" id="ARBA00002591"/>
    </source>
</evidence>
<keyword evidence="9" id="KW-0282">Flagellum</keyword>
<evidence type="ECO:0000256" key="7">
    <source>
        <dbReference type="HAMAP-Rule" id="MF_00415"/>
    </source>
</evidence>
<dbReference type="RefSeq" id="WP_377375376.1">
    <property type="nucleotide sequence ID" value="NZ_JBHSSW010000003.1"/>
</dbReference>
<evidence type="ECO:0000313" key="9">
    <source>
        <dbReference type="EMBL" id="MFC6196789.1"/>
    </source>
</evidence>
<comment type="subcellular location">
    <subcellularLocation>
        <location evidence="7">Cell outer membrane</location>
        <topology evidence="7">Lipid-anchor</topology>
    </subcellularLocation>
    <subcellularLocation>
        <location evidence="7">Bacterial flagellum basal body</location>
    </subcellularLocation>
</comment>
<dbReference type="PROSITE" id="PS51257">
    <property type="entry name" value="PROKAR_LIPOPROTEIN"/>
    <property type="match status" value="1"/>
</dbReference>
<keyword evidence="10" id="KW-1185">Reference proteome</keyword>
<keyword evidence="9" id="KW-0969">Cilium</keyword>
<evidence type="ECO:0000313" key="10">
    <source>
        <dbReference type="Proteomes" id="UP001596303"/>
    </source>
</evidence>